<accession>A0A0M9BSE5</accession>
<proteinExistence type="predicted"/>
<dbReference type="Proteomes" id="UP000037688">
    <property type="component" value="Unassembled WGS sequence"/>
</dbReference>
<dbReference type="RefSeq" id="WP_053780202.1">
    <property type="nucleotide sequence ID" value="NZ_LITU01000045.1"/>
</dbReference>
<dbReference type="InterPro" id="IPR037523">
    <property type="entry name" value="VOC_core"/>
</dbReference>
<comment type="caution">
    <text evidence="2">The sequence shown here is derived from an EMBL/GenBank/DDBJ whole genome shotgun (WGS) entry which is preliminary data.</text>
</comment>
<feature type="domain" description="VOC" evidence="1">
    <location>
        <begin position="2"/>
        <end position="117"/>
    </location>
</feature>
<dbReference type="EMBL" id="LITU01000045">
    <property type="protein sequence ID" value="KOY17182.1"/>
    <property type="molecule type" value="Genomic_DNA"/>
</dbReference>
<evidence type="ECO:0000313" key="2">
    <source>
        <dbReference type="EMBL" id="KOY17182.1"/>
    </source>
</evidence>
<name>A0A0M9BSE5_9BACL</name>
<reference evidence="2 3" key="1">
    <citation type="submission" date="2015-08" db="EMBL/GenBank/DDBJ databases">
        <title>Draft genome sequence of cellulolytic and xylanolytic Paenibacillus sp. A59, isolated from a decaying forest soil from Patagonia, Argentina.</title>
        <authorList>
            <person name="Ghio S."/>
            <person name="Caceres A.M."/>
            <person name="Talia P."/>
            <person name="Grasso D."/>
            <person name="Campos E."/>
        </authorList>
    </citation>
    <scope>NUCLEOTIDE SEQUENCE [LARGE SCALE GENOMIC DNA]</scope>
    <source>
        <strain evidence="2 3">A59</strain>
    </source>
</reference>
<keyword evidence="3" id="KW-1185">Reference proteome</keyword>
<dbReference type="SUPFAM" id="SSF54593">
    <property type="entry name" value="Glyoxalase/Bleomycin resistance protein/Dihydroxybiphenyl dioxygenase"/>
    <property type="match status" value="1"/>
</dbReference>
<evidence type="ECO:0000259" key="1">
    <source>
        <dbReference type="PROSITE" id="PS51819"/>
    </source>
</evidence>
<gene>
    <name evidence="2" type="ORF">AMS66_07490</name>
</gene>
<dbReference type="InterPro" id="IPR029068">
    <property type="entry name" value="Glyas_Bleomycin-R_OHBP_Dase"/>
</dbReference>
<dbReference type="Gene3D" id="3.10.180.10">
    <property type="entry name" value="2,3-Dihydroxybiphenyl 1,2-Dioxygenase, domain 1"/>
    <property type="match status" value="1"/>
</dbReference>
<dbReference type="InterPro" id="IPR004360">
    <property type="entry name" value="Glyas_Fos-R_dOase_dom"/>
</dbReference>
<evidence type="ECO:0000313" key="3">
    <source>
        <dbReference type="Proteomes" id="UP000037688"/>
    </source>
</evidence>
<dbReference type="OrthoDB" id="2703022at2"/>
<dbReference type="PATRIC" id="fig|1705561.3.peg.1234"/>
<dbReference type="AlphaFoldDB" id="A0A0M9BSE5"/>
<protein>
    <recommendedName>
        <fullName evidence="1">VOC domain-containing protein</fullName>
    </recommendedName>
</protein>
<organism evidence="2 3">
    <name type="scientific">Paenibacillus xylanivorans</name>
    <dbReference type="NCBI Taxonomy" id="1705561"/>
    <lineage>
        <taxon>Bacteria</taxon>
        <taxon>Bacillati</taxon>
        <taxon>Bacillota</taxon>
        <taxon>Bacilli</taxon>
        <taxon>Bacillales</taxon>
        <taxon>Paenibacillaceae</taxon>
        <taxon>Paenibacillus</taxon>
    </lineage>
</organism>
<dbReference type="PROSITE" id="PS51819">
    <property type="entry name" value="VOC"/>
    <property type="match status" value="1"/>
</dbReference>
<sequence>MQIKEVKLFTDQMEAMKQFYVMLLELELLKESTSDVSFRTGDSILSFQQAPGQEKPFYHVAFTIPTNQLAKAKKWVQDRNIPLLSKDHKDEFYFPYWDATAFYFYDPSGNLMEFIAHHSLNNAVDEAFDSGQLLCISEIGLPVDDVPDTISKMNGQYQLEPFAGDGKQFAPIGDADGMFIVIDKEMPWFPDGRKPGVFATEVKVETGRTGSILLQNGIYFIVSI</sequence>
<dbReference type="Pfam" id="PF00903">
    <property type="entry name" value="Glyoxalase"/>
    <property type="match status" value="1"/>
</dbReference>